<dbReference type="GO" id="GO:0006412">
    <property type="term" value="P:translation"/>
    <property type="evidence" value="ECO:0007669"/>
    <property type="project" value="UniProtKB-UniRule"/>
</dbReference>
<dbReference type="InterPro" id="IPR045077">
    <property type="entry name" value="L3_arc_euk"/>
</dbReference>
<dbReference type="Gene3D" id="4.10.960.10">
    <property type="entry name" value="Ribosomal protein L3, domain 3"/>
    <property type="match status" value="1"/>
</dbReference>
<accession>A0A8T5GF87</accession>
<evidence type="ECO:0000256" key="5">
    <source>
        <dbReference type="ARBA" id="ARBA00023274"/>
    </source>
</evidence>
<sequence length="338" mass="37923">MASYNWPRRGSMAYYPRRRARKETPTIKGKGSEATAQSFLIYKVGMTQVMGKNVHKGSPSLGQEVVIPATIVECPALKVFGIRAYSKAEIGMEVLGETITENLDKELARRIPNYQKPSEKKDKKTTKKKTEPKQKTTIADLEKRIEDIEYFTLLVHTQPKKIGFKKKPDVSEITIGGKKDEQLAYAKEKIGKELEMDEVFKEGDFMDVKGVTKGKGFQGVIKRFGVKIQRPKAKTRRIVGSISPWNPSTVMFTVPRPGQMGYHNRTESNKKIIKISDDISNINPKAGYPNYGLVKNKYVIIAGSIPGPTKRCLAVRKGIRPAAKPKVQLESVEKVLIK</sequence>
<evidence type="ECO:0000256" key="6">
    <source>
        <dbReference type="ARBA" id="ARBA00035457"/>
    </source>
</evidence>
<dbReference type="InterPro" id="IPR000597">
    <property type="entry name" value="Ribosomal_uL3"/>
</dbReference>
<dbReference type="Gene3D" id="3.30.1430.10">
    <property type="match status" value="1"/>
</dbReference>
<dbReference type="InterPro" id="IPR044892">
    <property type="entry name" value="Ribosomal_L3_dom_3_arc_sf"/>
</dbReference>
<dbReference type="InterPro" id="IPR019926">
    <property type="entry name" value="Ribosomal_uL3_CS"/>
</dbReference>
<dbReference type="PROSITE" id="PS00474">
    <property type="entry name" value="RIBOSOMAL_L3"/>
    <property type="match status" value="1"/>
</dbReference>
<dbReference type="AlphaFoldDB" id="A0A8T5GF87"/>
<keyword evidence="2" id="KW-0699">rRNA-binding</keyword>
<feature type="compositionally biased region" description="Basic and acidic residues" evidence="8">
    <location>
        <begin position="117"/>
        <end position="135"/>
    </location>
</feature>
<evidence type="ECO:0000256" key="4">
    <source>
        <dbReference type="ARBA" id="ARBA00022980"/>
    </source>
</evidence>
<reference evidence="9" key="1">
    <citation type="journal article" date="2021" name="ISME J.">
        <title>Mercury methylation by metabolically versatile and cosmopolitan marine bacteria.</title>
        <authorList>
            <person name="Lin H."/>
            <person name="Ascher D.B."/>
            <person name="Myung Y."/>
            <person name="Lamborg C.H."/>
            <person name="Hallam S.J."/>
            <person name="Gionfriddo C.M."/>
            <person name="Holt K.E."/>
            <person name="Moreau J.W."/>
        </authorList>
    </citation>
    <scope>NUCLEOTIDE SEQUENCE</scope>
    <source>
        <strain evidence="9">SI075_bin30</strain>
    </source>
</reference>
<dbReference type="PANTHER" id="PTHR11363:SF5">
    <property type="entry name" value="LARGE RIBOSOMAL SUBUNIT PROTEIN UL3"/>
    <property type="match status" value="1"/>
</dbReference>
<proteinExistence type="inferred from homology"/>
<feature type="region of interest" description="Disordered" evidence="8">
    <location>
        <begin position="108"/>
        <end position="135"/>
    </location>
</feature>
<keyword evidence="5" id="KW-0687">Ribonucleoprotein</keyword>
<dbReference type="Gene3D" id="2.40.30.10">
    <property type="entry name" value="Translation factors"/>
    <property type="match status" value="1"/>
</dbReference>
<dbReference type="InterPro" id="IPR009000">
    <property type="entry name" value="Transl_B-barrel_sf"/>
</dbReference>
<evidence type="ECO:0000256" key="2">
    <source>
        <dbReference type="ARBA" id="ARBA00022730"/>
    </source>
</evidence>
<organism evidence="9 10">
    <name type="scientific">Candidatus Iainarchaeum sp</name>
    <dbReference type="NCBI Taxonomy" id="3101447"/>
    <lineage>
        <taxon>Archaea</taxon>
        <taxon>Candidatus Iainarchaeota</taxon>
        <taxon>Candidatus Iainarchaeia</taxon>
        <taxon>Candidatus Iainarchaeales</taxon>
        <taxon>Candidatus Iainarchaeaceae</taxon>
        <taxon>Candidatus Iainarchaeum</taxon>
    </lineage>
</organism>
<gene>
    <name evidence="9" type="ORF">HON47_03615</name>
</gene>
<comment type="similarity">
    <text evidence="1">Belongs to the universal ribosomal protein uL3 family.</text>
</comment>
<protein>
    <recommendedName>
        <fullName evidence="6 7">50S ribosomal protein L3</fullName>
    </recommendedName>
</protein>
<dbReference type="NCBIfam" id="NF003261">
    <property type="entry name" value="PRK04231.1"/>
    <property type="match status" value="1"/>
</dbReference>
<evidence type="ECO:0000313" key="10">
    <source>
        <dbReference type="Proteomes" id="UP000722459"/>
    </source>
</evidence>
<dbReference type="EMBL" id="JABJNZ010000046">
    <property type="protein sequence ID" value="MBT4870635.1"/>
    <property type="molecule type" value="Genomic_DNA"/>
</dbReference>
<evidence type="ECO:0000256" key="3">
    <source>
        <dbReference type="ARBA" id="ARBA00022884"/>
    </source>
</evidence>
<dbReference type="GO" id="GO:0019843">
    <property type="term" value="F:rRNA binding"/>
    <property type="evidence" value="ECO:0007669"/>
    <property type="project" value="UniProtKB-KW"/>
</dbReference>
<comment type="caution">
    <text evidence="9">The sequence shown here is derived from an EMBL/GenBank/DDBJ whole genome shotgun (WGS) entry which is preliminary data.</text>
</comment>
<keyword evidence="3" id="KW-0694">RNA-binding</keyword>
<keyword evidence="4 9" id="KW-0689">Ribosomal protein</keyword>
<evidence type="ECO:0000256" key="1">
    <source>
        <dbReference type="ARBA" id="ARBA00006540"/>
    </source>
</evidence>
<dbReference type="Pfam" id="PF00297">
    <property type="entry name" value="Ribosomal_L3"/>
    <property type="match status" value="1"/>
</dbReference>
<dbReference type="Proteomes" id="UP000722459">
    <property type="component" value="Unassembled WGS sequence"/>
</dbReference>
<dbReference type="GO" id="GO:0003735">
    <property type="term" value="F:structural constituent of ribosome"/>
    <property type="evidence" value="ECO:0007669"/>
    <property type="project" value="UniProtKB-UniRule"/>
</dbReference>
<dbReference type="PANTHER" id="PTHR11363">
    <property type="entry name" value="60S RIBOSOMAL PROTEIN L3-RELATED"/>
    <property type="match status" value="1"/>
</dbReference>
<evidence type="ECO:0000256" key="8">
    <source>
        <dbReference type="SAM" id="MobiDB-lite"/>
    </source>
</evidence>
<evidence type="ECO:0000313" key="9">
    <source>
        <dbReference type="EMBL" id="MBT4870635.1"/>
    </source>
</evidence>
<dbReference type="SUPFAM" id="SSF50447">
    <property type="entry name" value="Translation proteins"/>
    <property type="match status" value="1"/>
</dbReference>
<dbReference type="InterPro" id="IPR019928">
    <property type="entry name" value="Ribosomal_uL3_arc"/>
</dbReference>
<evidence type="ECO:0000256" key="7">
    <source>
        <dbReference type="NCBIfam" id="TIGR03626"/>
    </source>
</evidence>
<name>A0A8T5GF87_9ARCH</name>
<dbReference type="NCBIfam" id="TIGR03626">
    <property type="entry name" value="L3_arch"/>
    <property type="match status" value="1"/>
</dbReference>
<dbReference type="GO" id="GO:0022625">
    <property type="term" value="C:cytosolic large ribosomal subunit"/>
    <property type="evidence" value="ECO:0007669"/>
    <property type="project" value="UniProtKB-UniRule"/>
</dbReference>